<dbReference type="PANTHER" id="PTHR12588">
    <property type="entry name" value="MYOINOSITOL OXYGENASE"/>
    <property type="match status" value="1"/>
</dbReference>
<keyword evidence="4" id="KW-0479">Metal-binding</keyword>
<comment type="caution">
    <text evidence="8">The sequence shown here is derived from an EMBL/GenBank/DDBJ whole genome shotgun (WGS) entry which is preliminary data.</text>
</comment>
<feature type="region of interest" description="Disordered" evidence="7">
    <location>
        <begin position="1"/>
        <end position="35"/>
    </location>
</feature>
<dbReference type="Pfam" id="PF05153">
    <property type="entry name" value="MIOX"/>
    <property type="match status" value="1"/>
</dbReference>
<dbReference type="InterPro" id="IPR007828">
    <property type="entry name" value="Inositol_oxygenase"/>
</dbReference>
<evidence type="ECO:0000256" key="5">
    <source>
        <dbReference type="ARBA" id="ARBA00023002"/>
    </source>
</evidence>
<evidence type="ECO:0000256" key="7">
    <source>
        <dbReference type="SAM" id="MobiDB-lite"/>
    </source>
</evidence>
<comment type="cofactor">
    <cofactor evidence="1">
        <name>Fe cation</name>
        <dbReference type="ChEBI" id="CHEBI:24875"/>
    </cofactor>
</comment>
<sequence>MKESLDKHQQNPMDNVDDWEDNLLERYPDPTEDKKEKEAFRNYVDSERLDTVKEFYRINHLYQTYDFVCEKEADFLKFDRKEMSIWEAVDFLNTLVDDSDPDIDLDQLQHLLQTSEAIRADGHPDWFVLTGFIHDLGKVLCLFGEPQWAVVGDTFPVGCAYSDTIVYSEFFKENPDYTNARFNTKYGIYEPNCGLDQVKMSWGHDEYLYQIMKDYLPEPALYMIRYHSFYAQHRENDYRHLMNDKDVEMFKWVQAFNPYDLYSKAPVAPNVEELLPYYKGLVAKYLPEKLKF</sequence>
<comment type="subcellular location">
    <subcellularLocation>
        <location evidence="2">Cytoplasm</location>
    </subcellularLocation>
</comment>
<reference evidence="8 9" key="1">
    <citation type="submission" date="2024-09" db="EMBL/GenBank/DDBJ databases">
        <authorList>
            <person name="Sun Q."/>
            <person name="Mori K."/>
        </authorList>
    </citation>
    <scope>NUCLEOTIDE SEQUENCE [LARGE SCALE GENOMIC DNA]</scope>
    <source>
        <strain evidence="8 9">CECT 8286</strain>
    </source>
</reference>
<keyword evidence="9" id="KW-1185">Reference proteome</keyword>
<protein>
    <submittedName>
        <fullName evidence="8">Inositol oxygenase family protein</fullName>
    </submittedName>
</protein>
<dbReference type="PANTHER" id="PTHR12588:SF0">
    <property type="entry name" value="INOSITOL OXYGENASE"/>
    <property type="match status" value="1"/>
</dbReference>
<dbReference type="SUPFAM" id="SSF109604">
    <property type="entry name" value="HD-domain/PDEase-like"/>
    <property type="match status" value="1"/>
</dbReference>
<dbReference type="EMBL" id="JBHMEZ010000012">
    <property type="protein sequence ID" value="MFB9054005.1"/>
    <property type="molecule type" value="Genomic_DNA"/>
</dbReference>
<gene>
    <name evidence="8" type="ORF">ACFFVB_13035</name>
</gene>
<proteinExistence type="predicted"/>
<dbReference type="RefSeq" id="WP_382383389.1">
    <property type="nucleotide sequence ID" value="NZ_JBHMEZ010000012.1"/>
</dbReference>
<keyword evidence="5" id="KW-0560">Oxidoreductase</keyword>
<evidence type="ECO:0000313" key="8">
    <source>
        <dbReference type="EMBL" id="MFB9054005.1"/>
    </source>
</evidence>
<feature type="compositionally biased region" description="Basic and acidic residues" evidence="7">
    <location>
        <begin position="23"/>
        <end position="35"/>
    </location>
</feature>
<evidence type="ECO:0000256" key="4">
    <source>
        <dbReference type="ARBA" id="ARBA00022723"/>
    </source>
</evidence>
<name>A0ABV5F3M4_9FLAO</name>
<keyword evidence="3" id="KW-0963">Cytoplasm</keyword>
<evidence type="ECO:0000256" key="1">
    <source>
        <dbReference type="ARBA" id="ARBA00001962"/>
    </source>
</evidence>
<dbReference type="Gene3D" id="1.10.3210.10">
    <property type="entry name" value="Hypothetical protein af1432"/>
    <property type="match status" value="1"/>
</dbReference>
<dbReference type="Proteomes" id="UP001589605">
    <property type="component" value="Unassembled WGS sequence"/>
</dbReference>
<evidence type="ECO:0000313" key="9">
    <source>
        <dbReference type="Proteomes" id="UP001589605"/>
    </source>
</evidence>
<evidence type="ECO:0000256" key="6">
    <source>
        <dbReference type="ARBA" id="ARBA00023004"/>
    </source>
</evidence>
<keyword evidence="6" id="KW-0408">Iron</keyword>
<evidence type="ECO:0000256" key="3">
    <source>
        <dbReference type="ARBA" id="ARBA00022490"/>
    </source>
</evidence>
<evidence type="ECO:0000256" key="2">
    <source>
        <dbReference type="ARBA" id="ARBA00004496"/>
    </source>
</evidence>
<organism evidence="8 9">
    <name type="scientific">Formosa undariae</name>
    <dbReference type="NCBI Taxonomy" id="1325436"/>
    <lineage>
        <taxon>Bacteria</taxon>
        <taxon>Pseudomonadati</taxon>
        <taxon>Bacteroidota</taxon>
        <taxon>Flavobacteriia</taxon>
        <taxon>Flavobacteriales</taxon>
        <taxon>Flavobacteriaceae</taxon>
        <taxon>Formosa</taxon>
    </lineage>
</organism>
<accession>A0ABV5F3M4</accession>